<reference evidence="1 2" key="1">
    <citation type="journal article" date="2020" name="Nat. Food">
        <title>A phased Vanilla planifolia genome enables genetic improvement of flavour and production.</title>
        <authorList>
            <person name="Hasing T."/>
            <person name="Tang H."/>
            <person name="Brym M."/>
            <person name="Khazi F."/>
            <person name="Huang T."/>
            <person name="Chambers A.H."/>
        </authorList>
    </citation>
    <scope>NUCLEOTIDE SEQUENCE [LARGE SCALE GENOMIC DNA]</scope>
    <source>
        <tissue evidence="1">Leaf</tissue>
    </source>
</reference>
<sequence length="151" mass="17398">MLKRARNCSNAYNIKGYMAIKFSTNILLHCFSCFNYMDDTVICLVWWCHEADSTCFICDFLVLREVQSLRKCSVVSGSPNAVLATSTWLMAHLVMPLREEPRIANVPRPLALNGPKRERCLCVYQYKNLSFNSSSFFFFVSRHHGKTLLDN</sequence>
<gene>
    <name evidence="1" type="ORF">HPP92_009454</name>
</gene>
<comment type="caution">
    <text evidence="1">The sequence shown here is derived from an EMBL/GenBank/DDBJ whole genome shotgun (WGS) entry which is preliminary data.</text>
</comment>
<organism evidence="1 2">
    <name type="scientific">Vanilla planifolia</name>
    <name type="common">Vanilla</name>
    <dbReference type="NCBI Taxonomy" id="51239"/>
    <lineage>
        <taxon>Eukaryota</taxon>
        <taxon>Viridiplantae</taxon>
        <taxon>Streptophyta</taxon>
        <taxon>Embryophyta</taxon>
        <taxon>Tracheophyta</taxon>
        <taxon>Spermatophyta</taxon>
        <taxon>Magnoliopsida</taxon>
        <taxon>Liliopsida</taxon>
        <taxon>Asparagales</taxon>
        <taxon>Orchidaceae</taxon>
        <taxon>Vanilloideae</taxon>
        <taxon>Vanilleae</taxon>
        <taxon>Vanilla</taxon>
    </lineage>
</organism>
<name>A0A835V4Q5_VANPL</name>
<evidence type="ECO:0000313" key="1">
    <source>
        <dbReference type="EMBL" id="KAG0487359.1"/>
    </source>
</evidence>
<dbReference type="Proteomes" id="UP000639772">
    <property type="component" value="Unassembled WGS sequence"/>
</dbReference>
<dbReference type="EMBL" id="JADCNM010000004">
    <property type="protein sequence ID" value="KAG0487359.1"/>
    <property type="molecule type" value="Genomic_DNA"/>
</dbReference>
<dbReference type="AlphaFoldDB" id="A0A835V4Q5"/>
<accession>A0A835V4Q5</accession>
<protein>
    <submittedName>
        <fullName evidence="1">Uncharacterized protein</fullName>
    </submittedName>
</protein>
<evidence type="ECO:0000313" key="2">
    <source>
        <dbReference type="Proteomes" id="UP000639772"/>
    </source>
</evidence>
<feature type="non-terminal residue" evidence="1">
    <location>
        <position position="151"/>
    </location>
</feature>
<proteinExistence type="predicted"/>